<feature type="region of interest" description="Disordered" evidence="1">
    <location>
        <begin position="346"/>
        <end position="370"/>
    </location>
</feature>
<proteinExistence type="predicted"/>
<dbReference type="PANTHER" id="PTHR30032">
    <property type="entry name" value="N-ACETYLMURAMOYL-L-ALANINE AMIDASE-RELATED"/>
    <property type="match status" value="1"/>
</dbReference>
<sequence length="477" mass="52070">MRMKKIVPIALIIVLAIGFIGALPSGSDRAYATDNQPQITRMGGKDRFETNAQIVEQSWQNADTVVIIRGSGDNKFADAMSASTLAYQYDAPILLVNQDTIPDPIRTVLVKLKPSRAFIVGGTGVVSDKIISSLNTLNISSERVYGQDRRETAIKIGDKAKQKGSFDTVIIATGLNFPDALSVAPIAAKNGWPILFVTNKLSSQGLDTGNRNALQRWNVNNVYIVGDTGVVSGAVEADVRKTLPGAQIIRIGGKDRYETSLNIAKRFDKGSYGAVTIATGKNYPDALAGAVFAAKNNSPILLANTSSNLQSTIDYLTKAQFSKCFVLGAKDIMPDNLISQLFAGYEEQPTPEPEPAPVPEPTPEPEPEPVLSDWAQSVVVEDIFVLPGDEMNVYISFKWLERNDIYCYKMYYKGGLAQDYTSLAELRNADYNNDPYVHTSGFGFQPDYYNFRIDAIGISGTVIDTVTLSVNTKDYKN</sequence>
<dbReference type="Pfam" id="PF04122">
    <property type="entry name" value="CW_binding_2"/>
    <property type="match status" value="3"/>
</dbReference>
<organism evidence="2 3">
    <name type="scientific">Mahella australiensis (strain DSM 15567 / CIP 107919 / 50-1 BON)</name>
    <dbReference type="NCBI Taxonomy" id="697281"/>
    <lineage>
        <taxon>Bacteria</taxon>
        <taxon>Bacillati</taxon>
        <taxon>Bacillota</taxon>
        <taxon>Clostridia</taxon>
        <taxon>Thermoanaerobacterales</taxon>
        <taxon>Thermoanaerobacterales Family IV. Incertae Sedis</taxon>
        <taxon>Mahella</taxon>
    </lineage>
</organism>
<dbReference type="EMBL" id="CP002360">
    <property type="protein sequence ID" value="AEE95236.1"/>
    <property type="molecule type" value="Genomic_DNA"/>
</dbReference>
<dbReference type="OrthoDB" id="3268660at2"/>
<dbReference type="STRING" id="697281.Mahau_0012"/>
<reference evidence="3" key="1">
    <citation type="submission" date="2010-11" db="EMBL/GenBank/DDBJ databases">
        <title>The complete genome of Mahella australiensis DSM 15567.</title>
        <authorList>
            <consortium name="US DOE Joint Genome Institute (JGI-PGF)"/>
            <person name="Lucas S."/>
            <person name="Copeland A."/>
            <person name="Lapidus A."/>
            <person name="Bruce D."/>
            <person name="Goodwin L."/>
            <person name="Pitluck S."/>
            <person name="Kyrpides N."/>
            <person name="Mavromatis K."/>
            <person name="Pagani I."/>
            <person name="Ivanova N."/>
            <person name="Teshima H."/>
            <person name="Brettin T."/>
            <person name="Detter J.C."/>
            <person name="Han C."/>
            <person name="Tapia R."/>
            <person name="Land M."/>
            <person name="Hauser L."/>
            <person name="Markowitz V."/>
            <person name="Cheng J.-F."/>
            <person name="Hugenholtz P."/>
            <person name="Woyke T."/>
            <person name="Wu D."/>
            <person name="Spring S."/>
            <person name="Pukall R."/>
            <person name="Steenblock K."/>
            <person name="Schneider S."/>
            <person name="Klenk H.-P."/>
            <person name="Eisen J.A."/>
        </authorList>
    </citation>
    <scope>NUCLEOTIDE SEQUENCE [LARGE SCALE GENOMIC DNA]</scope>
    <source>
        <strain evidence="3">DSM 15567 / CIP 107919 / 50-1 BON</strain>
    </source>
</reference>
<dbReference type="Gene3D" id="3.40.50.12090">
    <property type="match status" value="2"/>
</dbReference>
<feature type="compositionally biased region" description="Pro residues" evidence="1">
    <location>
        <begin position="350"/>
        <end position="364"/>
    </location>
</feature>
<keyword evidence="3" id="KW-1185">Reference proteome</keyword>
<dbReference type="Proteomes" id="UP000008457">
    <property type="component" value="Chromosome"/>
</dbReference>
<dbReference type="KEGG" id="mas:Mahau_0012"/>
<dbReference type="HOGENOM" id="CLU_028455_4_1_9"/>
<evidence type="ECO:0000313" key="3">
    <source>
        <dbReference type="Proteomes" id="UP000008457"/>
    </source>
</evidence>
<evidence type="ECO:0000313" key="2">
    <source>
        <dbReference type="EMBL" id="AEE95236.1"/>
    </source>
</evidence>
<gene>
    <name evidence="2" type="ordered locus">Mahau_0012</name>
</gene>
<accession>F4A321</accession>
<name>F4A321_MAHA5</name>
<protein>
    <submittedName>
        <fullName evidence="2">Cell wall binding repeat 2-containing protein</fullName>
    </submittedName>
</protein>
<dbReference type="eggNOG" id="COG2247">
    <property type="taxonomic scope" value="Bacteria"/>
</dbReference>
<dbReference type="PANTHER" id="PTHR30032:SF8">
    <property type="entry name" value="GERMINATION-SPECIFIC N-ACETYLMURAMOYL-L-ALANINE AMIDASE"/>
    <property type="match status" value="1"/>
</dbReference>
<dbReference type="AlphaFoldDB" id="F4A321"/>
<dbReference type="InterPro" id="IPR051922">
    <property type="entry name" value="Bact_Sporulation_Assoc"/>
</dbReference>
<evidence type="ECO:0000256" key="1">
    <source>
        <dbReference type="SAM" id="MobiDB-lite"/>
    </source>
</evidence>
<reference evidence="2 3" key="2">
    <citation type="journal article" date="2011" name="Stand. Genomic Sci.">
        <title>Complete genome sequence of Mahella australiensis type strain (50-1 BON).</title>
        <authorList>
            <person name="Sikorski J."/>
            <person name="Teshima H."/>
            <person name="Nolan M."/>
            <person name="Lucas S."/>
            <person name="Hammon N."/>
            <person name="Deshpande S."/>
            <person name="Cheng J.F."/>
            <person name="Pitluck S."/>
            <person name="Liolios K."/>
            <person name="Pagani I."/>
            <person name="Ivanova N."/>
            <person name="Huntemann M."/>
            <person name="Mavromatis K."/>
            <person name="Ovchinikova G."/>
            <person name="Pati A."/>
            <person name="Tapia R."/>
            <person name="Han C."/>
            <person name="Goodwin L."/>
            <person name="Chen A."/>
            <person name="Palaniappan K."/>
            <person name="Land M."/>
            <person name="Hauser L."/>
            <person name="Ngatchou-Djao O.D."/>
            <person name="Rohde M."/>
            <person name="Pukall R."/>
            <person name="Spring S."/>
            <person name="Abt B."/>
            <person name="Goker M."/>
            <person name="Detter J.C."/>
            <person name="Woyke T."/>
            <person name="Bristow J."/>
            <person name="Markowitz V."/>
            <person name="Hugenholtz P."/>
            <person name="Eisen J.A."/>
            <person name="Kyrpides N.C."/>
            <person name="Klenk H.P."/>
            <person name="Lapidus A."/>
        </authorList>
    </citation>
    <scope>NUCLEOTIDE SEQUENCE [LARGE SCALE GENOMIC DNA]</scope>
    <source>
        <strain evidence="3">DSM 15567 / CIP 107919 / 50-1 BON</strain>
    </source>
</reference>
<dbReference type="RefSeq" id="WP_013779670.1">
    <property type="nucleotide sequence ID" value="NC_015520.1"/>
</dbReference>
<dbReference type="InterPro" id="IPR007253">
    <property type="entry name" value="Cell_wall-bd_2"/>
</dbReference>